<keyword evidence="6" id="KW-0527">Neuropeptide</keyword>
<sequence length="420" mass="47814">MHFGKRGPEYGPSSGLDGEQETLDYDKRAPNRIMHFGKRPDYNPEGDDNSIDKRSPLGHRIMHFGKREDDDVSGIMSSVNDEAVNGAAKRTFDARYKYADRLDQRPSVAGIEKQLQRKFQDWKKRFSHRILHFGKRDPEQHEQSPAYKRLGNRILHFGKRAGDDDSYSEVESPASTAKDKRLKHTIIHFGKREGDLESVMGGYKRNRIMHFGKRFGNDQSISQEENPVDKRAGNRILHFGKRPAGFDAPRSFEVYGYDIDDDSMDKRAHRILHFGKRLDGSVYDGKGLEASNEPASARPGIMAVSRNSSGRRRQGRSGQCLLRSRNRNDEIDDTLAQMLRELIMDEDGYAKRMTMAHSGLSGPLHVPHAYVAAQVYGNVFPRMLSRPSRSDRLFRALYSGEHGADMKPKGAHRNVFLHFG</sequence>
<evidence type="ECO:0000256" key="7">
    <source>
        <dbReference type="SAM" id="MobiDB-lite"/>
    </source>
</evidence>
<evidence type="ECO:0000256" key="3">
    <source>
        <dbReference type="ARBA" id="ARBA00022525"/>
    </source>
</evidence>
<evidence type="ECO:0000313" key="8">
    <source>
        <dbReference type="EMBL" id="KAH9380086.1"/>
    </source>
</evidence>
<dbReference type="OrthoDB" id="6495490at2759"/>
<name>A0A9J6GNP4_HAELO</name>
<comment type="similarity">
    <text evidence="2">Belongs to the FARP (FMRFamide related peptide) family.</text>
</comment>
<gene>
    <name evidence="8" type="ORF">HPB48_000097</name>
</gene>
<keyword evidence="3" id="KW-0964">Secreted</keyword>
<dbReference type="EMBL" id="JABSTR010000010">
    <property type="protein sequence ID" value="KAH9380086.1"/>
    <property type="molecule type" value="Genomic_DNA"/>
</dbReference>
<keyword evidence="5" id="KW-0027">Amidation</keyword>
<evidence type="ECO:0000256" key="2">
    <source>
        <dbReference type="ARBA" id="ARBA00006356"/>
    </source>
</evidence>
<dbReference type="PANTHER" id="PTHR20986">
    <property type="entry name" value="FMRFAMIDE-RELATED PEPTIDES"/>
    <property type="match status" value="1"/>
</dbReference>
<evidence type="ECO:0000256" key="4">
    <source>
        <dbReference type="ARBA" id="ARBA00022737"/>
    </source>
</evidence>
<protein>
    <submittedName>
        <fullName evidence="8">Uncharacterized protein</fullName>
    </submittedName>
</protein>
<keyword evidence="4" id="KW-0677">Repeat</keyword>
<evidence type="ECO:0000313" key="9">
    <source>
        <dbReference type="Proteomes" id="UP000821853"/>
    </source>
</evidence>
<organism evidence="8 9">
    <name type="scientific">Haemaphysalis longicornis</name>
    <name type="common">Bush tick</name>
    <dbReference type="NCBI Taxonomy" id="44386"/>
    <lineage>
        <taxon>Eukaryota</taxon>
        <taxon>Metazoa</taxon>
        <taxon>Ecdysozoa</taxon>
        <taxon>Arthropoda</taxon>
        <taxon>Chelicerata</taxon>
        <taxon>Arachnida</taxon>
        <taxon>Acari</taxon>
        <taxon>Parasitiformes</taxon>
        <taxon>Ixodida</taxon>
        <taxon>Ixodoidea</taxon>
        <taxon>Ixodidae</taxon>
        <taxon>Haemaphysalinae</taxon>
        <taxon>Haemaphysalis</taxon>
    </lineage>
</organism>
<reference evidence="8 9" key="1">
    <citation type="journal article" date="2020" name="Cell">
        <title>Large-Scale Comparative Analyses of Tick Genomes Elucidate Their Genetic Diversity and Vector Capacities.</title>
        <authorList>
            <consortium name="Tick Genome and Microbiome Consortium (TIGMIC)"/>
            <person name="Jia N."/>
            <person name="Wang J."/>
            <person name="Shi W."/>
            <person name="Du L."/>
            <person name="Sun Y."/>
            <person name="Zhan W."/>
            <person name="Jiang J.F."/>
            <person name="Wang Q."/>
            <person name="Zhang B."/>
            <person name="Ji P."/>
            <person name="Bell-Sakyi L."/>
            <person name="Cui X.M."/>
            <person name="Yuan T.T."/>
            <person name="Jiang B.G."/>
            <person name="Yang W.F."/>
            <person name="Lam T.T."/>
            <person name="Chang Q.C."/>
            <person name="Ding S.J."/>
            <person name="Wang X.J."/>
            <person name="Zhu J.G."/>
            <person name="Ruan X.D."/>
            <person name="Zhao L."/>
            <person name="Wei J.T."/>
            <person name="Ye R.Z."/>
            <person name="Que T.C."/>
            <person name="Du C.H."/>
            <person name="Zhou Y.H."/>
            <person name="Cheng J.X."/>
            <person name="Dai P.F."/>
            <person name="Guo W.B."/>
            <person name="Han X.H."/>
            <person name="Huang E.J."/>
            <person name="Li L.F."/>
            <person name="Wei W."/>
            <person name="Gao Y.C."/>
            <person name="Liu J.Z."/>
            <person name="Shao H.Z."/>
            <person name="Wang X."/>
            <person name="Wang C.C."/>
            <person name="Yang T.C."/>
            <person name="Huo Q.B."/>
            <person name="Li W."/>
            <person name="Chen H.Y."/>
            <person name="Chen S.E."/>
            <person name="Zhou L.G."/>
            <person name="Ni X.B."/>
            <person name="Tian J.H."/>
            <person name="Sheng Y."/>
            <person name="Liu T."/>
            <person name="Pan Y.S."/>
            <person name="Xia L.Y."/>
            <person name="Li J."/>
            <person name="Zhao F."/>
            <person name="Cao W.C."/>
        </authorList>
    </citation>
    <scope>NUCLEOTIDE SEQUENCE [LARGE SCALE GENOMIC DNA]</scope>
    <source>
        <strain evidence="8">HaeL-2018</strain>
    </source>
</reference>
<evidence type="ECO:0000256" key="5">
    <source>
        <dbReference type="ARBA" id="ARBA00022815"/>
    </source>
</evidence>
<accession>A0A9J6GNP4</accession>
<proteinExistence type="inferred from homology"/>
<feature type="region of interest" description="Disordered" evidence="7">
    <location>
        <begin position="1"/>
        <end position="56"/>
    </location>
</feature>
<keyword evidence="9" id="KW-1185">Reference proteome</keyword>
<dbReference type="PANTHER" id="PTHR20986:SF22">
    <property type="entry name" value="FMRFAMIDE-RELATED PEPTIDES"/>
    <property type="match status" value="1"/>
</dbReference>
<dbReference type="GO" id="GO:0007218">
    <property type="term" value="P:neuropeptide signaling pathway"/>
    <property type="evidence" value="ECO:0007669"/>
    <property type="project" value="UniProtKB-KW"/>
</dbReference>
<evidence type="ECO:0000256" key="1">
    <source>
        <dbReference type="ARBA" id="ARBA00004613"/>
    </source>
</evidence>
<dbReference type="VEuPathDB" id="VectorBase:HLOH_061510"/>
<comment type="caution">
    <text evidence="8">The sequence shown here is derived from an EMBL/GenBank/DDBJ whole genome shotgun (WGS) entry which is preliminary data.</text>
</comment>
<dbReference type="Proteomes" id="UP000821853">
    <property type="component" value="Chromosome 8"/>
</dbReference>
<dbReference type="AlphaFoldDB" id="A0A9J6GNP4"/>
<dbReference type="InterPro" id="IPR051041">
    <property type="entry name" value="FMRFamide-related_np"/>
</dbReference>
<dbReference type="GO" id="GO:0005576">
    <property type="term" value="C:extracellular region"/>
    <property type="evidence" value="ECO:0007669"/>
    <property type="project" value="UniProtKB-SubCell"/>
</dbReference>
<evidence type="ECO:0000256" key="6">
    <source>
        <dbReference type="ARBA" id="ARBA00023320"/>
    </source>
</evidence>
<comment type="subcellular location">
    <subcellularLocation>
        <location evidence="1">Secreted</location>
    </subcellularLocation>
</comment>